<reference evidence="4 5" key="1">
    <citation type="journal article" date="2012" name="Science">
        <title>The Paleozoic origin of enzymatic lignin decomposition reconstructed from 31 fungal genomes.</title>
        <authorList>
            <person name="Floudas D."/>
            <person name="Binder M."/>
            <person name="Riley R."/>
            <person name="Barry K."/>
            <person name="Blanchette R.A."/>
            <person name="Henrissat B."/>
            <person name="Martinez A.T."/>
            <person name="Otillar R."/>
            <person name="Spatafora J.W."/>
            <person name="Yadav J.S."/>
            <person name="Aerts A."/>
            <person name="Benoit I."/>
            <person name="Boyd A."/>
            <person name="Carlson A."/>
            <person name="Copeland A."/>
            <person name="Coutinho P.M."/>
            <person name="de Vries R.P."/>
            <person name="Ferreira P."/>
            <person name="Findley K."/>
            <person name="Foster B."/>
            <person name="Gaskell J."/>
            <person name="Glotzer D."/>
            <person name="Gorecki P."/>
            <person name="Heitman J."/>
            <person name="Hesse C."/>
            <person name="Hori C."/>
            <person name="Igarashi K."/>
            <person name="Jurgens J.A."/>
            <person name="Kallen N."/>
            <person name="Kersten P."/>
            <person name="Kohler A."/>
            <person name="Kuees U."/>
            <person name="Kumar T.K.A."/>
            <person name="Kuo A."/>
            <person name="LaButti K."/>
            <person name="Larrondo L.F."/>
            <person name="Lindquist E."/>
            <person name="Ling A."/>
            <person name="Lombard V."/>
            <person name="Lucas S."/>
            <person name="Lundell T."/>
            <person name="Martin R."/>
            <person name="McLaughlin D.J."/>
            <person name="Morgenstern I."/>
            <person name="Morin E."/>
            <person name="Murat C."/>
            <person name="Nagy L.G."/>
            <person name="Nolan M."/>
            <person name="Ohm R.A."/>
            <person name="Patyshakuliyeva A."/>
            <person name="Rokas A."/>
            <person name="Ruiz-Duenas F.J."/>
            <person name="Sabat G."/>
            <person name="Salamov A."/>
            <person name="Samejima M."/>
            <person name="Schmutz J."/>
            <person name="Slot J.C."/>
            <person name="St John F."/>
            <person name="Stenlid J."/>
            <person name="Sun H."/>
            <person name="Sun S."/>
            <person name="Syed K."/>
            <person name="Tsang A."/>
            <person name="Wiebenga A."/>
            <person name="Young D."/>
            <person name="Pisabarro A."/>
            <person name="Eastwood D.C."/>
            <person name="Martin F."/>
            <person name="Cullen D."/>
            <person name="Grigoriev I.V."/>
            <person name="Hibbett D.S."/>
        </authorList>
    </citation>
    <scope>NUCLEOTIDE SEQUENCE</scope>
    <source>
        <strain evidence="5">FP-58527</strain>
    </source>
</reference>
<sequence length="583" mass="67218">MSSPEQLDTPVQDVGAHRLPHPFTTVGEGYPYNYSDVDDLGPTDVDYPRTLIELRMCALSAAIREKPDWHVKFRDETIRAKWVEEVYQQQRDLHESLQLTGNMINYVMTELAAYAALRDDSTGIEPGPYERIWRSDRLIPADIKLELLAAVAPLESVPDSQKDWHPRSDGKVLDLVHPSLYPVVYGRTVSTNGEPLEALEDDAVDPRFMSDEFQWLPSDFYVANNGNVSLESPYINNIHPNDHEALQKVIPKVLEHAVPMFEWVLSDLERPKQLPSRIDLQGSNNPQCVWGMQGEPDLTEEQWRVIKEETRRYQRERKPGEPWLNYHRLLTFQHYDNAKKAWPDSKPAYDGGLDSVKKARSLRGTTMQVIVKLANIVLTPENPEYGGGAWHVEGMNNEAIVATFIYYYDCDNITESTLSFRNAVDAPHYHQQDDHYCMHHLYGIDRDERCVQDVGKVTTKQDRCIAFPNIYQHLVSPFRLADPTKPGHRKILVFFLVDPHIRIPSASDVAPQQESWFRRAVSGTVLWGRLPAELQDAIVEYYTELMTEEEAKYYRLELMKERTAFVDVVDTQRFGTEFNMCEH</sequence>
<evidence type="ECO:0000256" key="1">
    <source>
        <dbReference type="SAM" id="MobiDB-lite"/>
    </source>
</evidence>
<dbReference type="PANTHER" id="PTHR33119:SF1">
    <property type="entry name" value="FE2OG DIOXYGENASE DOMAIN-CONTAINING PROTEIN"/>
    <property type="match status" value="1"/>
</dbReference>
<keyword evidence="5" id="KW-1185">Reference proteome</keyword>
<dbReference type="OrthoDB" id="415532at2759"/>
<evidence type="ECO:0000259" key="2">
    <source>
        <dbReference type="Pfam" id="PF14033"/>
    </source>
</evidence>
<gene>
    <name evidence="4" type="ORF">FOMPIDRAFT_96331</name>
</gene>
<dbReference type="Proteomes" id="UP000015241">
    <property type="component" value="Unassembled WGS sequence"/>
</dbReference>
<dbReference type="EMBL" id="KE504122">
    <property type="protein sequence ID" value="EPT06265.1"/>
    <property type="molecule type" value="Genomic_DNA"/>
</dbReference>
<organism evidence="4 5">
    <name type="scientific">Fomitopsis schrenkii</name>
    <name type="common">Brown rot fungus</name>
    <dbReference type="NCBI Taxonomy" id="2126942"/>
    <lineage>
        <taxon>Eukaryota</taxon>
        <taxon>Fungi</taxon>
        <taxon>Dikarya</taxon>
        <taxon>Basidiomycota</taxon>
        <taxon>Agaricomycotina</taxon>
        <taxon>Agaricomycetes</taxon>
        <taxon>Polyporales</taxon>
        <taxon>Fomitopsis</taxon>
    </lineage>
</organism>
<name>S8G823_FOMSC</name>
<feature type="domain" description="DUF4246" evidence="3">
    <location>
        <begin position="47"/>
        <end position="85"/>
    </location>
</feature>
<protein>
    <submittedName>
        <fullName evidence="4">Uncharacterized protein</fullName>
    </submittedName>
</protein>
<evidence type="ECO:0000313" key="4">
    <source>
        <dbReference type="EMBL" id="EPT06265.1"/>
    </source>
</evidence>
<proteinExistence type="predicted"/>
<dbReference type="InterPro" id="IPR049192">
    <property type="entry name" value="DUF4246_C"/>
</dbReference>
<feature type="domain" description="DUF4246" evidence="2">
    <location>
        <begin position="102"/>
        <end position="518"/>
    </location>
</feature>
<dbReference type="eggNOG" id="ENOG502QQIE">
    <property type="taxonomic scope" value="Eukaryota"/>
</dbReference>
<evidence type="ECO:0000313" key="5">
    <source>
        <dbReference type="Proteomes" id="UP000015241"/>
    </source>
</evidence>
<dbReference type="InterPro" id="IPR025340">
    <property type="entry name" value="DUF4246"/>
</dbReference>
<dbReference type="Pfam" id="PF21666">
    <property type="entry name" value="DUF4246_N"/>
    <property type="match status" value="1"/>
</dbReference>
<dbReference type="STRING" id="743788.S8G823"/>
<evidence type="ECO:0000259" key="3">
    <source>
        <dbReference type="Pfam" id="PF21666"/>
    </source>
</evidence>
<dbReference type="HOGENOM" id="CLU_012066_3_2_1"/>
<accession>S8G823</accession>
<feature type="region of interest" description="Disordered" evidence="1">
    <location>
        <begin position="1"/>
        <end position="22"/>
    </location>
</feature>
<dbReference type="InParanoid" id="S8G823"/>
<dbReference type="PANTHER" id="PTHR33119">
    <property type="entry name" value="IFI3P"/>
    <property type="match status" value="1"/>
</dbReference>
<dbReference type="Pfam" id="PF14033">
    <property type="entry name" value="DUF4246"/>
    <property type="match status" value="1"/>
</dbReference>
<dbReference type="AlphaFoldDB" id="S8G823"/>
<dbReference type="InterPro" id="IPR049207">
    <property type="entry name" value="DUF4246_N"/>
</dbReference>